<evidence type="ECO:0000313" key="2">
    <source>
        <dbReference type="Proteomes" id="UP000327085"/>
    </source>
</evidence>
<dbReference type="Gramene" id="VVA39551">
    <property type="protein sequence ID" value="VVA39551"/>
    <property type="gene ID" value="Prudul26B002025"/>
</dbReference>
<organism evidence="1 2">
    <name type="scientific">Prunus dulcis</name>
    <name type="common">Almond</name>
    <name type="synonym">Amygdalus dulcis</name>
    <dbReference type="NCBI Taxonomy" id="3755"/>
    <lineage>
        <taxon>Eukaryota</taxon>
        <taxon>Viridiplantae</taxon>
        <taxon>Streptophyta</taxon>
        <taxon>Embryophyta</taxon>
        <taxon>Tracheophyta</taxon>
        <taxon>Spermatophyta</taxon>
        <taxon>Magnoliopsida</taxon>
        <taxon>eudicotyledons</taxon>
        <taxon>Gunneridae</taxon>
        <taxon>Pentapetalae</taxon>
        <taxon>rosids</taxon>
        <taxon>fabids</taxon>
        <taxon>Rosales</taxon>
        <taxon>Rosaceae</taxon>
        <taxon>Amygdaloideae</taxon>
        <taxon>Amygdaleae</taxon>
        <taxon>Prunus</taxon>
    </lineage>
</organism>
<reference evidence="2" key="1">
    <citation type="journal article" date="2020" name="Plant J.">
        <title>Transposons played a major role in the diversification between the closely related almond and peach genomes: results from the almond genome sequence.</title>
        <authorList>
            <person name="Alioto T."/>
            <person name="Alexiou K.G."/>
            <person name="Bardil A."/>
            <person name="Barteri F."/>
            <person name="Castanera R."/>
            <person name="Cruz F."/>
            <person name="Dhingra A."/>
            <person name="Duval H."/>
            <person name="Fernandez I Marti A."/>
            <person name="Frias L."/>
            <person name="Galan B."/>
            <person name="Garcia J.L."/>
            <person name="Howad W."/>
            <person name="Gomez-Garrido J."/>
            <person name="Gut M."/>
            <person name="Julca I."/>
            <person name="Morata J."/>
            <person name="Puigdomenech P."/>
            <person name="Ribeca P."/>
            <person name="Rubio Cabetas M.J."/>
            <person name="Vlasova A."/>
            <person name="Wirthensohn M."/>
            <person name="Garcia-Mas J."/>
            <person name="Gabaldon T."/>
            <person name="Casacuberta J.M."/>
            <person name="Arus P."/>
        </authorList>
    </citation>
    <scope>NUCLEOTIDE SEQUENCE [LARGE SCALE GENOMIC DNA]</scope>
    <source>
        <strain evidence="2">cv. Texas</strain>
    </source>
</reference>
<dbReference type="AlphaFoldDB" id="A0A5E4GIY7"/>
<dbReference type="InParanoid" id="A0A5E4GIY7"/>
<protein>
    <submittedName>
        <fullName evidence="1">Uncharacterized protein</fullName>
    </submittedName>
</protein>
<name>A0A5E4GIY7_PRUDU</name>
<dbReference type="Proteomes" id="UP000327085">
    <property type="component" value="Chromosome 1"/>
</dbReference>
<gene>
    <name evidence="1" type="ORF">ALMOND_2B002025</name>
</gene>
<evidence type="ECO:0000313" key="1">
    <source>
        <dbReference type="EMBL" id="VVA39551.1"/>
    </source>
</evidence>
<sequence>MPYKSTIRHVAYRIRIGAVSVPYRIGAVSDTSIPLQTEVSVHHSDQSSFSYSRPQLPRLFPVGFSCFAHVIVLHVGVRSLKSSTDQPQKTL</sequence>
<proteinExistence type="predicted"/>
<dbReference type="EMBL" id="CABIKO010000809">
    <property type="protein sequence ID" value="VVA39551.1"/>
    <property type="molecule type" value="Genomic_DNA"/>
</dbReference>
<accession>A0A5E4GIY7</accession>